<evidence type="ECO:0000256" key="2">
    <source>
        <dbReference type="ARBA" id="ARBA00023125"/>
    </source>
</evidence>
<evidence type="ECO:0000256" key="3">
    <source>
        <dbReference type="ARBA" id="ARBA00023163"/>
    </source>
</evidence>
<dbReference type="Pfam" id="PF00440">
    <property type="entry name" value="TetR_N"/>
    <property type="match status" value="1"/>
</dbReference>
<organism evidence="6 7">
    <name type="scientific">Nonomuraea solani</name>
    <dbReference type="NCBI Taxonomy" id="1144553"/>
    <lineage>
        <taxon>Bacteria</taxon>
        <taxon>Bacillati</taxon>
        <taxon>Actinomycetota</taxon>
        <taxon>Actinomycetes</taxon>
        <taxon>Streptosporangiales</taxon>
        <taxon>Streptosporangiaceae</taxon>
        <taxon>Nonomuraea</taxon>
    </lineage>
</organism>
<dbReference type="PROSITE" id="PS50977">
    <property type="entry name" value="HTH_TETR_2"/>
    <property type="match status" value="1"/>
</dbReference>
<accession>A0A1H6CQR9</accession>
<dbReference type="AlphaFoldDB" id="A0A1H6CQR9"/>
<sequence>MLWMESMHATEKAPGARRTRLTAEREAELYSAVFALLREVGYEALTMPAVAARSRSSTATLYRQWGGKPGLVLAALKHHQPPPDALNVDTGTLRGDLQEMARLVISIAPVEHELMAGLSHAALGDPQLAQSMREQFAKPAQEAMERVLQRAVDRGEIPADSPARAYCAHLLIAVSLVHPMLDGRPLDKGQLVDFVDAVMLPALRQPAS</sequence>
<dbReference type="PANTHER" id="PTHR30055:SF149">
    <property type="entry name" value="TETR-FAMILY TRANSCRIPTIONAL REGULATOR"/>
    <property type="match status" value="1"/>
</dbReference>
<dbReference type="InterPro" id="IPR036271">
    <property type="entry name" value="Tet_transcr_reg_TetR-rel_C_sf"/>
</dbReference>
<dbReference type="Gene3D" id="1.10.357.10">
    <property type="entry name" value="Tetracycline Repressor, domain 2"/>
    <property type="match status" value="1"/>
</dbReference>
<dbReference type="SUPFAM" id="SSF48498">
    <property type="entry name" value="Tetracyclin repressor-like, C-terminal domain"/>
    <property type="match status" value="1"/>
</dbReference>
<dbReference type="InterPro" id="IPR050109">
    <property type="entry name" value="HTH-type_TetR-like_transc_reg"/>
</dbReference>
<dbReference type="Gene3D" id="1.10.10.60">
    <property type="entry name" value="Homeodomain-like"/>
    <property type="match status" value="1"/>
</dbReference>
<evidence type="ECO:0000313" key="7">
    <source>
        <dbReference type="Proteomes" id="UP000236732"/>
    </source>
</evidence>
<dbReference type="EMBL" id="FNVT01000004">
    <property type="protein sequence ID" value="SEG75369.1"/>
    <property type="molecule type" value="Genomic_DNA"/>
</dbReference>
<keyword evidence="1" id="KW-0805">Transcription regulation</keyword>
<dbReference type="Proteomes" id="UP000236732">
    <property type="component" value="Unassembled WGS sequence"/>
</dbReference>
<protein>
    <submittedName>
        <fullName evidence="6">DNA-binding transcriptional regulator, AcrR family</fullName>
    </submittedName>
</protein>
<evidence type="ECO:0000259" key="5">
    <source>
        <dbReference type="PROSITE" id="PS50977"/>
    </source>
</evidence>
<keyword evidence="7" id="KW-1185">Reference proteome</keyword>
<dbReference type="SUPFAM" id="SSF46689">
    <property type="entry name" value="Homeodomain-like"/>
    <property type="match status" value="1"/>
</dbReference>
<evidence type="ECO:0000256" key="4">
    <source>
        <dbReference type="PROSITE-ProRule" id="PRU00335"/>
    </source>
</evidence>
<keyword evidence="3" id="KW-0804">Transcription</keyword>
<feature type="domain" description="HTH tetR-type" evidence="5">
    <location>
        <begin position="23"/>
        <end position="83"/>
    </location>
</feature>
<reference evidence="6 7" key="1">
    <citation type="submission" date="2016-10" db="EMBL/GenBank/DDBJ databases">
        <authorList>
            <person name="de Groot N.N."/>
        </authorList>
    </citation>
    <scope>NUCLEOTIDE SEQUENCE [LARGE SCALE GENOMIC DNA]</scope>
    <source>
        <strain evidence="6 7">CGMCC 4.7037</strain>
    </source>
</reference>
<dbReference type="InterPro" id="IPR009057">
    <property type="entry name" value="Homeodomain-like_sf"/>
</dbReference>
<keyword evidence="2 4" id="KW-0238">DNA-binding</keyword>
<dbReference type="GO" id="GO:0000976">
    <property type="term" value="F:transcription cis-regulatory region binding"/>
    <property type="evidence" value="ECO:0007669"/>
    <property type="project" value="TreeGrafter"/>
</dbReference>
<name>A0A1H6CQR9_9ACTN</name>
<dbReference type="InterPro" id="IPR011075">
    <property type="entry name" value="TetR_C"/>
</dbReference>
<dbReference type="PANTHER" id="PTHR30055">
    <property type="entry name" value="HTH-TYPE TRANSCRIPTIONAL REGULATOR RUTR"/>
    <property type="match status" value="1"/>
</dbReference>
<dbReference type="Pfam" id="PF16859">
    <property type="entry name" value="TetR_C_11"/>
    <property type="match status" value="1"/>
</dbReference>
<evidence type="ECO:0000313" key="6">
    <source>
        <dbReference type="EMBL" id="SEG75369.1"/>
    </source>
</evidence>
<gene>
    <name evidence="6" type="ORF">SAMN05444920_104283</name>
</gene>
<dbReference type="InterPro" id="IPR001647">
    <property type="entry name" value="HTH_TetR"/>
</dbReference>
<proteinExistence type="predicted"/>
<evidence type="ECO:0000256" key="1">
    <source>
        <dbReference type="ARBA" id="ARBA00023015"/>
    </source>
</evidence>
<feature type="DNA-binding region" description="H-T-H motif" evidence="4">
    <location>
        <begin position="46"/>
        <end position="65"/>
    </location>
</feature>
<dbReference type="GO" id="GO:0003700">
    <property type="term" value="F:DNA-binding transcription factor activity"/>
    <property type="evidence" value="ECO:0007669"/>
    <property type="project" value="TreeGrafter"/>
</dbReference>